<dbReference type="Proteomes" id="UP000431901">
    <property type="component" value="Unassembled WGS sequence"/>
</dbReference>
<dbReference type="AlphaFoldDB" id="A0A6I4W9E6"/>
<dbReference type="OrthoDB" id="194599at2"/>
<accession>A0A6I4W9E6</accession>
<reference evidence="2 3" key="1">
    <citation type="submission" date="2019-12" db="EMBL/GenBank/DDBJ databases">
        <title>Nocardia macrotermitis sp. nov. and Nocardia aurantia sp. nov., isolated from the gut of the fungus growing-termite Macrotermes natalensis.</title>
        <authorList>
            <person name="Christine B."/>
            <person name="Rene B."/>
        </authorList>
    </citation>
    <scope>NUCLEOTIDE SEQUENCE [LARGE SCALE GENOMIC DNA]</scope>
    <source>
        <strain evidence="2 3">DSM 102126</strain>
    </source>
</reference>
<evidence type="ECO:0000313" key="3">
    <source>
        <dbReference type="Proteomes" id="UP000431901"/>
    </source>
</evidence>
<evidence type="ECO:0000256" key="1">
    <source>
        <dbReference type="SAM" id="MobiDB-lite"/>
    </source>
</evidence>
<dbReference type="EMBL" id="WUTW01000002">
    <property type="protein sequence ID" value="MXQ64895.1"/>
    <property type="molecule type" value="Genomic_DNA"/>
</dbReference>
<feature type="compositionally biased region" description="Basic and acidic residues" evidence="1">
    <location>
        <begin position="1"/>
        <end position="10"/>
    </location>
</feature>
<comment type="caution">
    <text evidence="2">The sequence shown here is derived from an EMBL/GenBank/DDBJ whole genome shotgun (WGS) entry which is preliminary data.</text>
</comment>
<name>A0A6I4W9E6_9ACTN</name>
<feature type="compositionally biased region" description="Basic and acidic residues" evidence="1">
    <location>
        <begin position="35"/>
        <end position="45"/>
    </location>
</feature>
<feature type="region of interest" description="Disordered" evidence="1">
    <location>
        <begin position="1"/>
        <end position="45"/>
    </location>
</feature>
<sequence length="45" mass="4987">MPLHQAKAEPFETPGHPVRVPEPMRAGRWIPTDLRAAEPVDGTRA</sequence>
<keyword evidence="3" id="KW-1185">Reference proteome</keyword>
<proteinExistence type="predicted"/>
<protein>
    <submittedName>
        <fullName evidence="2">Uncharacterized protein</fullName>
    </submittedName>
</protein>
<gene>
    <name evidence="2" type="ORF">GQ466_12690</name>
</gene>
<organism evidence="2 3">
    <name type="scientific">Actinomadura rayongensis</name>
    <dbReference type="NCBI Taxonomy" id="1429076"/>
    <lineage>
        <taxon>Bacteria</taxon>
        <taxon>Bacillati</taxon>
        <taxon>Actinomycetota</taxon>
        <taxon>Actinomycetes</taxon>
        <taxon>Streptosporangiales</taxon>
        <taxon>Thermomonosporaceae</taxon>
        <taxon>Actinomadura</taxon>
    </lineage>
</organism>
<evidence type="ECO:0000313" key="2">
    <source>
        <dbReference type="EMBL" id="MXQ64895.1"/>
    </source>
</evidence>
<dbReference type="RefSeq" id="WP_161103057.1">
    <property type="nucleotide sequence ID" value="NZ_JBHLYI010000001.1"/>
</dbReference>